<name>A0A8H7BKK9_9FUNG</name>
<keyword evidence="3" id="KW-1185">Reference proteome</keyword>
<accession>A0A8H7BKK9</accession>
<evidence type="ECO:0000256" key="1">
    <source>
        <dbReference type="SAM" id="SignalP"/>
    </source>
</evidence>
<feature type="chain" id="PRO_5034865197" evidence="1">
    <location>
        <begin position="21"/>
        <end position="159"/>
    </location>
</feature>
<proteinExistence type="predicted"/>
<dbReference type="EMBL" id="JABAYA010000110">
    <property type="protein sequence ID" value="KAF7724820.1"/>
    <property type="molecule type" value="Genomic_DNA"/>
</dbReference>
<evidence type="ECO:0000313" key="2">
    <source>
        <dbReference type="EMBL" id="KAF7724820.1"/>
    </source>
</evidence>
<sequence length="159" mass="18519">MKFTSVLSAVLVFALSAANAEKEPAILQFMPAPRIFPPEYRIRTDLLISRTSHEIILRTKEPNWVASYPERTRGVVDYSQRPQGRYDAVINDNDAKGGDKTFRIDLTRPGGEFHYEGTSVTDESIDNLPADGYVRTIEDDFRQDYHRFYRNRDRYFYKN</sequence>
<dbReference type="Proteomes" id="UP000605846">
    <property type="component" value="Unassembled WGS sequence"/>
</dbReference>
<dbReference type="OrthoDB" id="2212955at2759"/>
<reference evidence="2" key="1">
    <citation type="submission" date="2020-01" db="EMBL/GenBank/DDBJ databases">
        <title>Genome Sequencing of Three Apophysomyces-Like Fungal Strains Confirms a Novel Fungal Genus in the Mucoromycota with divergent Burkholderia-like Endosymbiotic Bacteria.</title>
        <authorList>
            <person name="Stajich J.E."/>
            <person name="Macias A.M."/>
            <person name="Carter-House D."/>
            <person name="Lovett B."/>
            <person name="Kasson L.R."/>
            <person name="Berry K."/>
            <person name="Grigoriev I."/>
            <person name="Chang Y."/>
            <person name="Spatafora J."/>
            <person name="Kasson M.T."/>
        </authorList>
    </citation>
    <scope>NUCLEOTIDE SEQUENCE</scope>
    <source>
        <strain evidence="2">NRRL A-21654</strain>
    </source>
</reference>
<feature type="signal peptide" evidence="1">
    <location>
        <begin position="1"/>
        <end position="20"/>
    </location>
</feature>
<keyword evidence="1" id="KW-0732">Signal</keyword>
<dbReference type="AlphaFoldDB" id="A0A8H7BKK9"/>
<gene>
    <name evidence="2" type="ORF">EC973_000705</name>
</gene>
<comment type="caution">
    <text evidence="2">The sequence shown here is derived from an EMBL/GenBank/DDBJ whole genome shotgun (WGS) entry which is preliminary data.</text>
</comment>
<evidence type="ECO:0000313" key="3">
    <source>
        <dbReference type="Proteomes" id="UP000605846"/>
    </source>
</evidence>
<protein>
    <submittedName>
        <fullName evidence="2">Uncharacterized protein</fullName>
    </submittedName>
</protein>
<organism evidence="2 3">
    <name type="scientific">Apophysomyces ossiformis</name>
    <dbReference type="NCBI Taxonomy" id="679940"/>
    <lineage>
        <taxon>Eukaryota</taxon>
        <taxon>Fungi</taxon>
        <taxon>Fungi incertae sedis</taxon>
        <taxon>Mucoromycota</taxon>
        <taxon>Mucoromycotina</taxon>
        <taxon>Mucoromycetes</taxon>
        <taxon>Mucorales</taxon>
        <taxon>Mucorineae</taxon>
        <taxon>Mucoraceae</taxon>
        <taxon>Apophysomyces</taxon>
    </lineage>
</organism>